<sequence length="126" mass="14699">MTMGRNGIFGRWGDHLGRALERSSFRRRLYEFDEDAWDRMDDLAIFWAEMGEQQEFVTVETLHREAVEYLVQRELREIVALGDPPLRVISKVRSNRAVQLPMVRQGAGRIVAQFRDHFEAANGMAF</sequence>
<evidence type="ECO:0000313" key="2">
    <source>
        <dbReference type="Proteomes" id="UP000578686"/>
    </source>
</evidence>
<gene>
    <name evidence="1" type="ORF">HCN56_00520</name>
</gene>
<protein>
    <submittedName>
        <fullName evidence="1">Uncharacterized protein</fullName>
    </submittedName>
</protein>
<accession>A0A7X6HX03</accession>
<comment type="caution">
    <text evidence="1">The sequence shown here is derived from an EMBL/GenBank/DDBJ whole genome shotgun (WGS) entry which is preliminary data.</text>
</comment>
<dbReference type="Proteomes" id="UP000578686">
    <property type="component" value="Unassembled WGS sequence"/>
</dbReference>
<organism evidence="1 2">
    <name type="scientific">Streptomyces lonarensis</name>
    <dbReference type="NCBI Taxonomy" id="700599"/>
    <lineage>
        <taxon>Bacteria</taxon>
        <taxon>Bacillati</taxon>
        <taxon>Actinomycetota</taxon>
        <taxon>Actinomycetes</taxon>
        <taxon>Kitasatosporales</taxon>
        <taxon>Streptomycetaceae</taxon>
        <taxon>Streptomyces</taxon>
    </lineage>
</organism>
<evidence type="ECO:0000313" key="1">
    <source>
        <dbReference type="EMBL" id="NJQ04096.1"/>
    </source>
</evidence>
<dbReference type="AlphaFoldDB" id="A0A7X6HX03"/>
<proteinExistence type="predicted"/>
<reference evidence="1 2" key="1">
    <citation type="submission" date="2020-03" db="EMBL/GenBank/DDBJ databases">
        <title>Draft genome of Streptomyces sp. ventii, isolated from the Axial Seamount in the Pacific Ocean, and resequencing of the two type strains Streptomyces lonarensis strain NCL 716 and Streptomyces bohaiensis strain 11A07.</title>
        <authorList>
            <person name="Loughran R.M."/>
            <person name="Pfannmuller K.M."/>
            <person name="Wasson B.J."/>
            <person name="Deadmond M.C."/>
            <person name="Paddock B.E."/>
            <person name="Koyack M.J."/>
            <person name="Gallegos D.A."/>
            <person name="Mitchell E.A."/>
            <person name="Ushijima B."/>
            <person name="Saw J.H."/>
            <person name="Mcphail K.L."/>
            <person name="Videau P."/>
        </authorList>
    </citation>
    <scope>NUCLEOTIDE SEQUENCE [LARGE SCALE GENOMIC DNA]</scope>
    <source>
        <strain evidence="1 2">NCL716</strain>
    </source>
</reference>
<dbReference type="EMBL" id="JAAVJD010000002">
    <property type="protein sequence ID" value="NJQ04096.1"/>
    <property type="molecule type" value="Genomic_DNA"/>
</dbReference>
<keyword evidence="2" id="KW-1185">Reference proteome</keyword>
<dbReference type="RefSeq" id="WP_167967401.1">
    <property type="nucleotide sequence ID" value="NZ_BHZG01000021.1"/>
</dbReference>
<name>A0A7X6HX03_9ACTN</name>